<keyword evidence="1" id="KW-1133">Transmembrane helix</keyword>
<dbReference type="EMBL" id="CAOF01000137">
    <property type="protein sequence ID" value="CCO48137.1"/>
    <property type="molecule type" value="Genomic_DNA"/>
</dbReference>
<dbReference type="AlphaFoldDB" id="A0AAV2VTW7"/>
<gene>
    <name evidence="2" type="ORF">VIBNISOn1_450101</name>
</gene>
<name>A0AAV2VTW7_9VIBR</name>
<evidence type="ECO:0000313" key="2">
    <source>
        <dbReference type="EMBL" id="CCO48137.1"/>
    </source>
</evidence>
<feature type="transmembrane region" description="Helical" evidence="1">
    <location>
        <begin position="175"/>
        <end position="198"/>
    </location>
</feature>
<proteinExistence type="predicted"/>
<organism evidence="2 3">
    <name type="scientific">Vibrio nigripulchritudo SOn1</name>
    <dbReference type="NCBI Taxonomy" id="1238450"/>
    <lineage>
        <taxon>Bacteria</taxon>
        <taxon>Pseudomonadati</taxon>
        <taxon>Pseudomonadota</taxon>
        <taxon>Gammaproteobacteria</taxon>
        <taxon>Vibrionales</taxon>
        <taxon>Vibrionaceae</taxon>
        <taxon>Vibrio</taxon>
    </lineage>
</organism>
<sequence length="446" mass="51748">MRVNYEALVMLIAIIIFLITIIWRIYSWIKSIYLKSPKNIGTEIKKHLTFYFLAIVFIESLSYYIRNNLDAQNVLIEIYIIISYNIEYILHIFIAVVLFWGIFYDKGKEINKGDKSKYIEDIVCETLDSKDFATALRTSLPRGENDNKNGLDFIPFLLHRLDEKRISYQKSTNRFLISLISMGLVFVFTISFFGYIIINTSSSGVYKYTSSLNDEIKNISINITKKNKSLEEFLADEGIKKDNISIDLEGEKLSRAIEEIDKLIKSQDIIELKYFLRNLPKKNNYDMKEKNVKKFSPLAVINIINSYSDSRIDSKFEIERALELAKEASSEIIEEIHKPEFLRDDLIKRLSISLIVATFFIAILRYLSNLYKSHYAELIKTEEQDMFIRKFYVAYKGSSDDNSSKDKIVEAFLSKDHDLHGNNSSRLGSEEVGIIGELLKSIGRKI</sequence>
<keyword evidence="1" id="KW-0472">Membrane</keyword>
<accession>A0AAV2VTW7</accession>
<reference evidence="2 3" key="1">
    <citation type="journal article" date="2013" name="ISME J.">
        <title>Comparative genomics of pathogenic lineages of Vibrio nigripulchritudo identifies virulence-associated traits.</title>
        <authorList>
            <person name="Goudenege D."/>
            <person name="Labreuche Y."/>
            <person name="Krin E."/>
            <person name="Ansquer D."/>
            <person name="Mangenot S."/>
            <person name="Calteau A."/>
            <person name="Medigue C."/>
            <person name="Mazel D."/>
            <person name="Polz M.F."/>
            <person name="Le Roux F."/>
        </authorList>
    </citation>
    <scope>NUCLEOTIDE SEQUENCE [LARGE SCALE GENOMIC DNA]</scope>
    <source>
        <strain evidence="2 3">SOn1</strain>
    </source>
</reference>
<feature type="transmembrane region" description="Helical" evidence="1">
    <location>
        <begin position="78"/>
        <end position="103"/>
    </location>
</feature>
<feature type="transmembrane region" description="Helical" evidence="1">
    <location>
        <begin position="6"/>
        <end position="27"/>
    </location>
</feature>
<evidence type="ECO:0000256" key="1">
    <source>
        <dbReference type="SAM" id="Phobius"/>
    </source>
</evidence>
<keyword evidence="1" id="KW-0812">Transmembrane</keyword>
<protein>
    <submittedName>
        <fullName evidence="2">Uncharacterized protein</fullName>
    </submittedName>
</protein>
<dbReference type="RefSeq" id="WP_022612723.1">
    <property type="nucleotide sequence ID" value="NZ_LK391965.1"/>
</dbReference>
<evidence type="ECO:0000313" key="3">
    <source>
        <dbReference type="Proteomes" id="UP000018211"/>
    </source>
</evidence>
<dbReference type="Proteomes" id="UP000018211">
    <property type="component" value="Unassembled WGS sequence"/>
</dbReference>
<comment type="caution">
    <text evidence="2">The sequence shown here is derived from an EMBL/GenBank/DDBJ whole genome shotgun (WGS) entry which is preliminary data.</text>
</comment>
<feature type="transmembrane region" description="Helical" evidence="1">
    <location>
        <begin position="48"/>
        <end position="66"/>
    </location>
</feature>